<comment type="caution">
    <text evidence="1">The sequence shown here is derived from an EMBL/GenBank/DDBJ whole genome shotgun (WGS) entry which is preliminary data.</text>
</comment>
<dbReference type="AlphaFoldDB" id="A0AAV8X532"/>
<name>A0AAV8X532_9CUCU</name>
<proteinExistence type="predicted"/>
<organism evidence="1 2">
    <name type="scientific">Aromia moschata</name>
    <dbReference type="NCBI Taxonomy" id="1265417"/>
    <lineage>
        <taxon>Eukaryota</taxon>
        <taxon>Metazoa</taxon>
        <taxon>Ecdysozoa</taxon>
        <taxon>Arthropoda</taxon>
        <taxon>Hexapoda</taxon>
        <taxon>Insecta</taxon>
        <taxon>Pterygota</taxon>
        <taxon>Neoptera</taxon>
        <taxon>Endopterygota</taxon>
        <taxon>Coleoptera</taxon>
        <taxon>Polyphaga</taxon>
        <taxon>Cucujiformia</taxon>
        <taxon>Chrysomeloidea</taxon>
        <taxon>Cerambycidae</taxon>
        <taxon>Cerambycinae</taxon>
        <taxon>Callichromatini</taxon>
        <taxon>Aromia</taxon>
    </lineage>
</organism>
<sequence length="95" mass="10676">MLGSNSKQYCQEELVYIKNDISDILSPNMLVGDCRAELYDIKDKVNNILFSFINTPISASRIGGNGMKCSIQAVQADSELNSEQFAMKQYLKFEV</sequence>
<evidence type="ECO:0000313" key="1">
    <source>
        <dbReference type="EMBL" id="KAJ8933056.1"/>
    </source>
</evidence>
<gene>
    <name evidence="1" type="ORF">NQ318_023089</name>
</gene>
<keyword evidence="2" id="KW-1185">Reference proteome</keyword>
<dbReference type="EMBL" id="JAPWTK010001310">
    <property type="protein sequence ID" value="KAJ8933056.1"/>
    <property type="molecule type" value="Genomic_DNA"/>
</dbReference>
<evidence type="ECO:0000313" key="2">
    <source>
        <dbReference type="Proteomes" id="UP001162162"/>
    </source>
</evidence>
<accession>A0AAV8X532</accession>
<reference evidence="1" key="1">
    <citation type="journal article" date="2023" name="Insect Mol. Biol.">
        <title>Genome sequencing provides insights into the evolution of gene families encoding plant cell wall-degrading enzymes in longhorned beetles.</title>
        <authorList>
            <person name="Shin N.R."/>
            <person name="Okamura Y."/>
            <person name="Kirsch R."/>
            <person name="Pauchet Y."/>
        </authorList>
    </citation>
    <scope>NUCLEOTIDE SEQUENCE</scope>
    <source>
        <strain evidence="1">AMC_N1</strain>
    </source>
</reference>
<protein>
    <submittedName>
        <fullName evidence="1">Uncharacterized protein</fullName>
    </submittedName>
</protein>
<dbReference type="Proteomes" id="UP001162162">
    <property type="component" value="Unassembled WGS sequence"/>
</dbReference>